<dbReference type="Proteomes" id="UP000824025">
    <property type="component" value="Unassembled WGS sequence"/>
</dbReference>
<gene>
    <name evidence="3" type="ORF">H9726_00360</name>
</gene>
<dbReference type="PROSITE" id="PS51257">
    <property type="entry name" value="PROKAR_LIPOPROTEIN"/>
    <property type="match status" value="1"/>
</dbReference>
<reference evidence="3" key="1">
    <citation type="journal article" date="2021" name="PeerJ">
        <title>Extensive microbial diversity within the chicken gut microbiome revealed by metagenomics and culture.</title>
        <authorList>
            <person name="Gilroy R."/>
            <person name="Ravi A."/>
            <person name="Getino M."/>
            <person name="Pursley I."/>
            <person name="Horton D.L."/>
            <person name="Alikhan N.F."/>
            <person name="Baker D."/>
            <person name="Gharbi K."/>
            <person name="Hall N."/>
            <person name="Watson M."/>
            <person name="Adriaenssens E.M."/>
            <person name="Foster-Nyarko E."/>
            <person name="Jarju S."/>
            <person name="Secka A."/>
            <person name="Antonio M."/>
            <person name="Oren A."/>
            <person name="Chaudhuri R.R."/>
            <person name="La Ragione R."/>
            <person name="Hildebrand F."/>
            <person name="Pallen M.J."/>
        </authorList>
    </citation>
    <scope>NUCLEOTIDE SEQUENCE</scope>
    <source>
        <strain evidence="3">CHK192-19661</strain>
    </source>
</reference>
<keyword evidence="1" id="KW-0732">Signal</keyword>
<feature type="domain" description="VWFA" evidence="2">
    <location>
        <begin position="155"/>
        <end position="342"/>
    </location>
</feature>
<dbReference type="SUPFAM" id="SSF53300">
    <property type="entry name" value="vWA-like"/>
    <property type="match status" value="1"/>
</dbReference>
<name>A0A9D2D5I6_9FIRM</name>
<dbReference type="InterPro" id="IPR021908">
    <property type="entry name" value="YfbK_C"/>
</dbReference>
<dbReference type="Pfam" id="PF12450">
    <property type="entry name" value="vWF_A"/>
    <property type="match status" value="1"/>
</dbReference>
<protein>
    <submittedName>
        <fullName evidence="3">von Willebrand factor type A domain-containing protein</fullName>
    </submittedName>
</protein>
<dbReference type="InterPro" id="IPR022156">
    <property type="entry name" value="Uncharacterised_YfbK_N"/>
</dbReference>
<evidence type="ECO:0000256" key="1">
    <source>
        <dbReference type="SAM" id="SignalP"/>
    </source>
</evidence>
<accession>A0A9D2D5I6</accession>
<dbReference type="Gene3D" id="3.40.50.410">
    <property type="entry name" value="von Willebrand factor, type A domain"/>
    <property type="match status" value="1"/>
</dbReference>
<evidence type="ECO:0000259" key="2">
    <source>
        <dbReference type="PROSITE" id="PS50234"/>
    </source>
</evidence>
<proteinExistence type="predicted"/>
<dbReference type="PANTHER" id="PTHR10579">
    <property type="entry name" value="CALCIUM-ACTIVATED CHLORIDE CHANNEL REGULATOR"/>
    <property type="match status" value="1"/>
</dbReference>
<comment type="caution">
    <text evidence="3">The sequence shown here is derived from an EMBL/GenBank/DDBJ whole genome shotgun (WGS) entry which is preliminary data.</text>
</comment>
<dbReference type="InterPro" id="IPR036465">
    <property type="entry name" value="vWFA_dom_sf"/>
</dbReference>
<dbReference type="InterPro" id="IPR002035">
    <property type="entry name" value="VWF_A"/>
</dbReference>
<sequence length="510" mass="54399">MKKRFGLLIGCVLLTAALLGGCGAASYDGGASAPGWGSAESLPWVSDGENYQYDEVVEQGFCDVQETPSSYFSLDRNTAGYSFVRTQIRQGYEISPGSVRLEELVNYFDYDYPAPENGEAVRVSAYMSGCPWNEDHKLMTVGIRTEEAVVSGDANYVLLVDVSGSMGGAVYGYEGMSRLDLVRYGANKLVDGLGECDRVSIVTYASGVETVLESTAATQEGKAEIRSALSRLSAYGSTSGSDGLQRAYAEAEAHRAENGNNRVIILTDGDFNVGISDTDELTEFIQDKAAGGIALSVVGVGLGNTRDDLMQTLALNGNGNYSYIDTQLEAEKVFTEELSGTLYTVANDAKAGVTFNADAVSSYRLLGYDMKHISEDDFNNPEKDAGEIGSNLCVTVMYEIEPNDAAEGGALAEIAVRYRDAEGQDCEAALTVSGEEPATDDTRFAACVAEFALVLRQSQYRGTASLGNVLTRLADLNGYLAGDAYKEEFGELVSLAAESGLYEGEAEDPA</sequence>
<dbReference type="Pfam" id="PF00092">
    <property type="entry name" value="VWA"/>
    <property type="match status" value="1"/>
</dbReference>
<evidence type="ECO:0000313" key="3">
    <source>
        <dbReference type="EMBL" id="HIZ08914.1"/>
    </source>
</evidence>
<dbReference type="EMBL" id="DXCF01000002">
    <property type="protein sequence ID" value="HIZ08914.1"/>
    <property type="molecule type" value="Genomic_DNA"/>
</dbReference>
<organism evidence="3 4">
    <name type="scientific">Candidatus Borkfalkia avicola</name>
    <dbReference type="NCBI Taxonomy" id="2838503"/>
    <lineage>
        <taxon>Bacteria</taxon>
        <taxon>Bacillati</taxon>
        <taxon>Bacillota</taxon>
        <taxon>Clostridia</taxon>
        <taxon>Christensenellales</taxon>
        <taxon>Christensenellaceae</taxon>
        <taxon>Candidatus Borkfalkia</taxon>
    </lineage>
</organism>
<evidence type="ECO:0000313" key="4">
    <source>
        <dbReference type="Proteomes" id="UP000824025"/>
    </source>
</evidence>
<dbReference type="Pfam" id="PF12034">
    <property type="entry name" value="YfbK_C"/>
    <property type="match status" value="1"/>
</dbReference>
<reference evidence="3" key="2">
    <citation type="submission" date="2021-04" db="EMBL/GenBank/DDBJ databases">
        <authorList>
            <person name="Gilroy R."/>
        </authorList>
    </citation>
    <scope>NUCLEOTIDE SEQUENCE</scope>
    <source>
        <strain evidence="3">CHK192-19661</strain>
    </source>
</reference>
<dbReference type="SMART" id="SM00327">
    <property type="entry name" value="VWA"/>
    <property type="match status" value="1"/>
</dbReference>
<feature type="chain" id="PRO_5039257228" evidence="1">
    <location>
        <begin position="25"/>
        <end position="510"/>
    </location>
</feature>
<dbReference type="PANTHER" id="PTHR10579:SF43">
    <property type="entry name" value="ZINC FINGER (C3HC4-TYPE RING FINGER) FAMILY PROTEIN"/>
    <property type="match status" value="1"/>
</dbReference>
<dbReference type="InterPro" id="IPR051266">
    <property type="entry name" value="CLCR"/>
</dbReference>
<dbReference type="AlphaFoldDB" id="A0A9D2D5I6"/>
<feature type="signal peptide" evidence="1">
    <location>
        <begin position="1"/>
        <end position="24"/>
    </location>
</feature>
<dbReference type="PROSITE" id="PS50234">
    <property type="entry name" value="VWFA"/>
    <property type="match status" value="1"/>
</dbReference>